<keyword evidence="1" id="KW-0812">Transmembrane</keyword>
<dbReference type="AlphaFoldDB" id="A0A366HTR7"/>
<evidence type="ECO:0000256" key="1">
    <source>
        <dbReference type="SAM" id="Phobius"/>
    </source>
</evidence>
<comment type="caution">
    <text evidence="2">The sequence shown here is derived from an EMBL/GenBank/DDBJ whole genome shotgun (WGS) entry which is preliminary data.</text>
</comment>
<protein>
    <submittedName>
        <fullName evidence="2">Uncharacterized protein DUF3592</fullName>
    </submittedName>
</protein>
<dbReference type="OrthoDB" id="4212335at2"/>
<evidence type="ECO:0000313" key="3">
    <source>
        <dbReference type="Proteomes" id="UP000253426"/>
    </source>
</evidence>
<organism evidence="2 3">
    <name type="scientific">Roseimicrobium gellanilyticum</name>
    <dbReference type="NCBI Taxonomy" id="748857"/>
    <lineage>
        <taxon>Bacteria</taxon>
        <taxon>Pseudomonadati</taxon>
        <taxon>Verrucomicrobiota</taxon>
        <taxon>Verrucomicrobiia</taxon>
        <taxon>Verrucomicrobiales</taxon>
        <taxon>Verrucomicrobiaceae</taxon>
        <taxon>Roseimicrobium</taxon>
    </lineage>
</organism>
<sequence>MKFFSWGLLGAVLVFAIGVAHLVYTIQWVSRAERAIGKAGHTSFTKSTVSKTPGTYTVYVTYATKAGEGKTVGLSVWSRESYPEGSAVPVIFHPTQPGSTRLDTFVDLWLVPSVLVLWGVSWLVGCWRKYKREQAEATAS</sequence>
<evidence type="ECO:0000313" key="2">
    <source>
        <dbReference type="EMBL" id="RBP47672.1"/>
    </source>
</evidence>
<reference evidence="2 3" key="1">
    <citation type="submission" date="2018-06" db="EMBL/GenBank/DDBJ databases">
        <title>Genomic Encyclopedia of Type Strains, Phase IV (KMG-IV): sequencing the most valuable type-strain genomes for metagenomic binning, comparative biology and taxonomic classification.</title>
        <authorList>
            <person name="Goeker M."/>
        </authorList>
    </citation>
    <scope>NUCLEOTIDE SEQUENCE [LARGE SCALE GENOMIC DNA]</scope>
    <source>
        <strain evidence="2 3">DSM 25532</strain>
    </source>
</reference>
<gene>
    <name evidence="2" type="ORF">DES53_101470</name>
</gene>
<keyword evidence="3" id="KW-1185">Reference proteome</keyword>
<dbReference type="Proteomes" id="UP000253426">
    <property type="component" value="Unassembled WGS sequence"/>
</dbReference>
<keyword evidence="1" id="KW-1133">Transmembrane helix</keyword>
<accession>A0A366HTR7</accession>
<dbReference type="RefSeq" id="WP_113956588.1">
    <property type="nucleotide sequence ID" value="NZ_QNRR01000001.1"/>
</dbReference>
<dbReference type="EMBL" id="QNRR01000001">
    <property type="protein sequence ID" value="RBP47672.1"/>
    <property type="molecule type" value="Genomic_DNA"/>
</dbReference>
<proteinExistence type="predicted"/>
<keyword evidence="1" id="KW-0472">Membrane</keyword>
<feature type="transmembrane region" description="Helical" evidence="1">
    <location>
        <begin position="108"/>
        <end position="127"/>
    </location>
</feature>
<name>A0A366HTR7_9BACT</name>